<reference evidence="4 5" key="1">
    <citation type="submission" date="2018-10" db="EMBL/GenBank/DDBJ databases">
        <title>Genome-guide identification and characterization of bacteria that degrade polycyclic aromatic hydrocarbons and resist hexavalent chromium simultaneously.</title>
        <authorList>
            <person name="Feng H."/>
        </authorList>
    </citation>
    <scope>NUCLEOTIDE SEQUENCE [LARGE SCALE GENOMIC DNA]</scope>
    <source>
        <strain evidence="4 5">J015</strain>
    </source>
</reference>
<feature type="transmembrane region" description="Helical" evidence="2">
    <location>
        <begin position="52"/>
        <end position="74"/>
    </location>
</feature>
<organism evidence="4 5">
    <name type="scientific">Pseudarthrobacter phenanthrenivorans</name>
    <name type="common">Arthrobacter phenanthrenivorans</name>
    <dbReference type="NCBI Taxonomy" id="361575"/>
    <lineage>
        <taxon>Bacteria</taxon>
        <taxon>Bacillati</taxon>
        <taxon>Actinomycetota</taxon>
        <taxon>Actinomycetes</taxon>
        <taxon>Micrococcales</taxon>
        <taxon>Micrococcaceae</taxon>
        <taxon>Pseudarthrobacter</taxon>
    </lineage>
</organism>
<evidence type="ECO:0000256" key="2">
    <source>
        <dbReference type="SAM" id="Phobius"/>
    </source>
</evidence>
<feature type="region of interest" description="Disordered" evidence="1">
    <location>
        <begin position="1"/>
        <end position="20"/>
    </location>
</feature>
<evidence type="ECO:0000259" key="3">
    <source>
        <dbReference type="Pfam" id="PF07331"/>
    </source>
</evidence>
<gene>
    <name evidence="4" type="ORF">D7Z96_18650</name>
</gene>
<evidence type="ECO:0000313" key="5">
    <source>
        <dbReference type="Proteomes" id="UP000273159"/>
    </source>
</evidence>
<comment type="caution">
    <text evidence="4">The sequence shown here is derived from an EMBL/GenBank/DDBJ whole genome shotgun (WGS) entry which is preliminary data.</text>
</comment>
<accession>A0A3B0FPI6</accession>
<protein>
    <submittedName>
        <fullName evidence="4">Tripartite tricarboxylate transporter TctB family protein</fullName>
    </submittedName>
</protein>
<dbReference type="EMBL" id="RBNH01000024">
    <property type="protein sequence ID" value="RKO20397.1"/>
    <property type="molecule type" value="Genomic_DNA"/>
</dbReference>
<dbReference type="InterPro" id="IPR009936">
    <property type="entry name" value="DUF1468"/>
</dbReference>
<keyword evidence="2" id="KW-0812">Transmembrane</keyword>
<evidence type="ECO:0000313" key="4">
    <source>
        <dbReference type="EMBL" id="RKO20397.1"/>
    </source>
</evidence>
<proteinExistence type="predicted"/>
<feature type="transmembrane region" description="Helical" evidence="2">
    <location>
        <begin position="147"/>
        <end position="166"/>
    </location>
</feature>
<dbReference type="AlphaFoldDB" id="A0A3B0FPI6"/>
<keyword evidence="2" id="KW-0472">Membrane</keyword>
<dbReference type="Proteomes" id="UP000273159">
    <property type="component" value="Unassembled WGS sequence"/>
</dbReference>
<name>A0A3B0FPI6_PSEPS</name>
<evidence type="ECO:0000256" key="1">
    <source>
        <dbReference type="SAM" id="MobiDB-lite"/>
    </source>
</evidence>
<dbReference type="Pfam" id="PF07331">
    <property type="entry name" value="TctB"/>
    <property type="match status" value="1"/>
</dbReference>
<keyword evidence="2" id="KW-1133">Transmembrane helix</keyword>
<dbReference type="RefSeq" id="WP_120693507.1">
    <property type="nucleotide sequence ID" value="NZ_RBNH01000024.1"/>
</dbReference>
<feature type="domain" description="DUF1468" evidence="3">
    <location>
        <begin position="28"/>
        <end position="175"/>
    </location>
</feature>
<feature type="transmembrane region" description="Helical" evidence="2">
    <location>
        <begin position="109"/>
        <end position="135"/>
    </location>
</feature>
<feature type="transmembrane region" description="Helical" evidence="2">
    <location>
        <begin position="26"/>
        <end position="46"/>
    </location>
</feature>
<sequence length="182" mass="19732">MSIDTIRPVSGGQGGQPRRRIHKPDLIITSVLLAAFMVAYAMATAWRDLAAYFPLGVSGAGIVASATLLIRVLFFPPRRDTPKAEVPDAAKSVAEQEYEFFKNLTGRDWLISVGWLGGFFLALAVFGIYVAVAAFTLGYLRFQTAKTWWFAAVYAALLGGVIYGIFRIALKLPLPGGLFGLA</sequence>
<reference evidence="5" key="2">
    <citation type="submission" date="2018-10" db="EMBL/GenBank/DDBJ databases">
        <authorList>
            <person name="Wang Y."/>
            <person name="Wang J."/>
            <person name="Yang X."/>
            <person name="Wang Z."/>
            <person name="Huang Y."/>
        </authorList>
    </citation>
    <scope>NUCLEOTIDE SEQUENCE [LARGE SCALE GENOMIC DNA]</scope>
    <source>
        <strain evidence="5">J015</strain>
    </source>
</reference>